<dbReference type="PANTHER" id="PTHR47245:SF2">
    <property type="entry name" value="PEPTIDYL-PROLYL CIS-TRANS ISOMERASE HP_0175-RELATED"/>
    <property type="match status" value="1"/>
</dbReference>
<dbReference type="InterPro" id="IPR050245">
    <property type="entry name" value="PrsA_foldase"/>
</dbReference>
<dbReference type="Pfam" id="PF00639">
    <property type="entry name" value="Rotamase"/>
    <property type="match status" value="1"/>
</dbReference>
<proteinExistence type="predicted"/>
<keyword evidence="1" id="KW-0574">Periplasm</keyword>
<dbReference type="InterPro" id="IPR027304">
    <property type="entry name" value="Trigger_fact/SurA_dom_sf"/>
</dbReference>
<feature type="non-terminal residue" evidence="3">
    <location>
        <position position="264"/>
    </location>
</feature>
<dbReference type="Gene3D" id="1.10.4030.10">
    <property type="entry name" value="Porin chaperone SurA, peptide-binding domain"/>
    <property type="match status" value="1"/>
</dbReference>
<dbReference type="InterPro" id="IPR046357">
    <property type="entry name" value="PPIase_dom_sf"/>
</dbReference>
<feature type="domain" description="PpiC" evidence="2">
    <location>
        <begin position="174"/>
        <end position="264"/>
    </location>
</feature>
<dbReference type="EMBL" id="UINC01153671">
    <property type="protein sequence ID" value="SVD48515.1"/>
    <property type="molecule type" value="Genomic_DNA"/>
</dbReference>
<accession>A0A382VR87</accession>
<protein>
    <recommendedName>
        <fullName evidence="2">PpiC domain-containing protein</fullName>
    </recommendedName>
</protein>
<reference evidence="3" key="1">
    <citation type="submission" date="2018-05" db="EMBL/GenBank/DDBJ databases">
        <authorList>
            <person name="Lanie J.A."/>
            <person name="Ng W.-L."/>
            <person name="Kazmierczak K.M."/>
            <person name="Andrzejewski T.M."/>
            <person name="Davidsen T.M."/>
            <person name="Wayne K.J."/>
            <person name="Tettelin H."/>
            <person name="Glass J.I."/>
            <person name="Rusch D."/>
            <person name="Podicherti R."/>
            <person name="Tsui H.-C.T."/>
            <person name="Winkler M.E."/>
        </authorList>
    </citation>
    <scope>NUCLEOTIDE SEQUENCE</scope>
</reference>
<dbReference type="Pfam" id="PF09312">
    <property type="entry name" value="SurA_N"/>
    <property type="match status" value="1"/>
</dbReference>
<evidence type="ECO:0000313" key="3">
    <source>
        <dbReference type="EMBL" id="SVD48515.1"/>
    </source>
</evidence>
<dbReference type="InterPro" id="IPR000297">
    <property type="entry name" value="PPIase_PpiC"/>
</dbReference>
<dbReference type="InterPro" id="IPR015391">
    <property type="entry name" value="SurA_N"/>
</dbReference>
<dbReference type="SUPFAM" id="SSF54534">
    <property type="entry name" value="FKBP-like"/>
    <property type="match status" value="1"/>
</dbReference>
<dbReference type="PANTHER" id="PTHR47245">
    <property type="entry name" value="PEPTIDYLPROLYL ISOMERASE"/>
    <property type="match status" value="1"/>
</dbReference>
<evidence type="ECO:0000256" key="1">
    <source>
        <dbReference type="ARBA" id="ARBA00022764"/>
    </source>
</evidence>
<dbReference type="Gene3D" id="3.10.50.40">
    <property type="match status" value="1"/>
</dbReference>
<dbReference type="PROSITE" id="PS50198">
    <property type="entry name" value="PPIC_PPIASE_2"/>
    <property type="match status" value="1"/>
</dbReference>
<dbReference type="SUPFAM" id="SSF109998">
    <property type="entry name" value="Triger factor/SurA peptide-binding domain-like"/>
    <property type="match status" value="1"/>
</dbReference>
<name>A0A382VR87_9ZZZZ</name>
<gene>
    <name evidence="3" type="ORF">METZ01_LOCUS401369</name>
</gene>
<evidence type="ECO:0000259" key="2">
    <source>
        <dbReference type="PROSITE" id="PS50198"/>
    </source>
</evidence>
<dbReference type="AlphaFoldDB" id="A0A382VR87"/>
<organism evidence="3">
    <name type="scientific">marine metagenome</name>
    <dbReference type="NCBI Taxonomy" id="408172"/>
    <lineage>
        <taxon>unclassified sequences</taxon>
        <taxon>metagenomes</taxon>
        <taxon>ecological metagenomes</taxon>
    </lineage>
</organism>
<dbReference type="GO" id="GO:0003755">
    <property type="term" value="F:peptidyl-prolyl cis-trans isomerase activity"/>
    <property type="evidence" value="ECO:0007669"/>
    <property type="project" value="InterPro"/>
</dbReference>
<sequence>MKKLFFLFFFSLLFPQNNNLYVDGVAAVVENKIVLKSDLNQMVNMMALQQKIDPNQNRIQYLKLRDAVLSSMIDQKILLELAEEDTTIEVSEKEVDTALDQQIENILLQAGGKTAAEKMLGQSIKSFRSEFWFDMKDKIVSEKYQQKMLAKIIATKEDVFSFYENYKDSLPVFPLEAKIRHILIKPEPSDSIKKESISLLKEIKKRVLSGESFKELAQSLSMDPGSKKKGGELGWVKRGSLLKNFEEKVFTIKTNTISDPIETE</sequence>